<dbReference type="InterPro" id="IPR008271">
    <property type="entry name" value="Ser/Thr_kinase_AS"/>
</dbReference>
<reference evidence="5" key="1">
    <citation type="journal article" date="2019" name="Nat. Commun.">
        <title>Expansion of phycobilisome linker gene families in mesophilic red algae.</title>
        <authorList>
            <person name="Lee J."/>
            <person name="Kim D."/>
            <person name="Bhattacharya D."/>
            <person name="Yoon H.S."/>
        </authorList>
    </citation>
    <scope>NUCLEOTIDE SEQUENCE [LARGE SCALE GENOMIC DNA]</scope>
    <source>
        <strain evidence="5">CCMP 1328</strain>
    </source>
</reference>
<proteinExistence type="predicted"/>
<feature type="domain" description="Protein kinase" evidence="2">
    <location>
        <begin position="281"/>
        <end position="562"/>
    </location>
</feature>
<dbReference type="InterPro" id="IPR011992">
    <property type="entry name" value="EF-hand-dom_pair"/>
</dbReference>
<dbReference type="InterPro" id="IPR002048">
    <property type="entry name" value="EF_hand_dom"/>
</dbReference>
<dbReference type="Gene3D" id="3.30.200.20">
    <property type="entry name" value="Phosphorylase Kinase, domain 1"/>
    <property type="match status" value="1"/>
</dbReference>
<dbReference type="InterPro" id="IPR018247">
    <property type="entry name" value="EF_Hand_1_Ca_BS"/>
</dbReference>
<feature type="domain" description="EF-hand" evidence="3">
    <location>
        <begin position="590"/>
        <end position="625"/>
    </location>
</feature>
<dbReference type="PROSITE" id="PS00108">
    <property type="entry name" value="PROTEIN_KINASE_ST"/>
    <property type="match status" value="1"/>
</dbReference>
<dbReference type="InterPro" id="IPR051681">
    <property type="entry name" value="Ser/Thr_Kinases-Pseudokinases"/>
</dbReference>
<dbReference type="Gene3D" id="1.10.238.10">
    <property type="entry name" value="EF-hand"/>
    <property type="match status" value="1"/>
</dbReference>
<dbReference type="PANTHER" id="PTHR44329:SF289">
    <property type="entry name" value="SERINE_THREONINE-PROTEIN KINASE VIK"/>
    <property type="match status" value="1"/>
</dbReference>
<keyword evidence="1" id="KW-0106">Calcium</keyword>
<dbReference type="SMART" id="SM00054">
    <property type="entry name" value="EFh"/>
    <property type="match status" value="2"/>
</dbReference>
<dbReference type="Pfam" id="PF13499">
    <property type="entry name" value="EF-hand_7"/>
    <property type="match status" value="1"/>
</dbReference>
<evidence type="ECO:0000256" key="1">
    <source>
        <dbReference type="ARBA" id="ARBA00022837"/>
    </source>
</evidence>
<dbReference type="EMBL" id="VRMN01000008">
    <property type="protein sequence ID" value="KAA8492939.1"/>
    <property type="molecule type" value="Genomic_DNA"/>
</dbReference>
<dbReference type="CDD" id="cd00051">
    <property type="entry name" value="EFh"/>
    <property type="match status" value="1"/>
</dbReference>
<dbReference type="PROSITE" id="PS00018">
    <property type="entry name" value="EF_HAND_1"/>
    <property type="match status" value="2"/>
</dbReference>
<keyword evidence="5" id="KW-1185">Reference proteome</keyword>
<dbReference type="Gene3D" id="1.10.510.10">
    <property type="entry name" value="Transferase(Phosphotransferase) domain 1"/>
    <property type="match status" value="1"/>
</dbReference>
<comment type="caution">
    <text evidence="4">The sequence shown here is derived from an EMBL/GenBank/DDBJ whole genome shotgun (WGS) entry which is preliminary data.</text>
</comment>
<evidence type="ECO:0000313" key="4">
    <source>
        <dbReference type="EMBL" id="KAA8492939.1"/>
    </source>
</evidence>
<dbReference type="PROSITE" id="PS50011">
    <property type="entry name" value="PROTEIN_KINASE_DOM"/>
    <property type="match status" value="1"/>
</dbReference>
<dbReference type="Proteomes" id="UP000324585">
    <property type="component" value="Unassembled WGS sequence"/>
</dbReference>
<accession>A0A5J4YNA9</accession>
<evidence type="ECO:0000259" key="3">
    <source>
        <dbReference type="PROSITE" id="PS50222"/>
    </source>
</evidence>
<dbReference type="PROSITE" id="PS50222">
    <property type="entry name" value="EF_HAND_2"/>
    <property type="match status" value="2"/>
</dbReference>
<evidence type="ECO:0000259" key="2">
    <source>
        <dbReference type="PROSITE" id="PS50011"/>
    </source>
</evidence>
<dbReference type="GO" id="GO:0005509">
    <property type="term" value="F:calcium ion binding"/>
    <property type="evidence" value="ECO:0007669"/>
    <property type="project" value="InterPro"/>
</dbReference>
<dbReference type="SUPFAM" id="SSF56112">
    <property type="entry name" value="Protein kinase-like (PK-like)"/>
    <property type="match status" value="1"/>
</dbReference>
<dbReference type="InterPro" id="IPR011009">
    <property type="entry name" value="Kinase-like_dom_sf"/>
</dbReference>
<name>A0A5J4YNA9_PORPP</name>
<dbReference type="SUPFAM" id="SSF47473">
    <property type="entry name" value="EF-hand"/>
    <property type="match status" value="1"/>
</dbReference>
<organism evidence="4 5">
    <name type="scientific">Porphyridium purpureum</name>
    <name type="common">Red alga</name>
    <name type="synonym">Porphyridium cruentum</name>
    <dbReference type="NCBI Taxonomy" id="35688"/>
    <lineage>
        <taxon>Eukaryota</taxon>
        <taxon>Rhodophyta</taxon>
        <taxon>Bangiophyceae</taxon>
        <taxon>Porphyridiales</taxon>
        <taxon>Porphyridiaceae</taxon>
        <taxon>Porphyridium</taxon>
    </lineage>
</organism>
<dbReference type="InterPro" id="IPR000719">
    <property type="entry name" value="Prot_kinase_dom"/>
</dbReference>
<sequence>MGDYEKLKYEALAAELAFLQQAPPALDADIIRDMVVRIDSDGDFAIFFETHERRYAIVVVVKDNRDIGWKECVAMRDALQVSQLGSQMNNEIMVAIGEKLDQKYGCAKLSAQNNRLVCVIQPSRGELPANTPADCIRTLAFVVDKDNDFCLSAVTGEGHRLTCVMIANFKTPGKLCLKGAEMMKDLFSLVEPGDKADRTYYLKVVGLLRAKYNDVIFKPNSNPSSPGTVSEILVQIRPTRVENPAPMDSMLVAALAANPDRGGQGSVASGGGNTAQAYPGVTLTKLLKDSGQAKVYTGTFQGKQVAVKIFKDTGDVSHADFKTELRMLLKLGSHRNVISVLDFFESPQPAVIMTLVNGVDLRDKLDRDGRYSNTEAQKIAIGIAEGLAYLHKNGVVHRDVKSPNVLIEQNSGRPIVIDLGLGKGIDGNASAVSRATVAGITTALSTATINTKTDGIKGSLLWMAPEMIVDQKWSDRSDVYAFGTILWELLSGKTPWVDEIRTERELLLRVARGDTPSMRNVQHASSELKSIIQKCWTTNPRKRPSMHTVLDLLYGNDSERLFRSVDKDNSGSLDFGEFAVFLQKYAGDKVAAKDYYDVFSAVDTDGGGTVELSEFLTFWNRVQTLGLQGAVNRCKRDAAAAKGGKYAFAGT</sequence>
<evidence type="ECO:0000313" key="5">
    <source>
        <dbReference type="Proteomes" id="UP000324585"/>
    </source>
</evidence>
<gene>
    <name evidence="4" type="ORF">FVE85_9211</name>
</gene>
<dbReference type="SMART" id="SM00220">
    <property type="entry name" value="S_TKc"/>
    <property type="match status" value="1"/>
</dbReference>
<keyword evidence="4" id="KW-0418">Kinase</keyword>
<dbReference type="AlphaFoldDB" id="A0A5J4YNA9"/>
<dbReference type="GO" id="GO:0004674">
    <property type="term" value="F:protein serine/threonine kinase activity"/>
    <property type="evidence" value="ECO:0007669"/>
    <property type="project" value="TreeGrafter"/>
</dbReference>
<dbReference type="OrthoDB" id="10261027at2759"/>
<feature type="domain" description="EF-hand" evidence="3">
    <location>
        <begin position="553"/>
        <end position="588"/>
    </location>
</feature>
<dbReference type="Pfam" id="PF00069">
    <property type="entry name" value="Pkinase"/>
    <property type="match status" value="1"/>
</dbReference>
<dbReference type="GO" id="GO:0005524">
    <property type="term" value="F:ATP binding"/>
    <property type="evidence" value="ECO:0007669"/>
    <property type="project" value="InterPro"/>
</dbReference>
<dbReference type="PANTHER" id="PTHR44329">
    <property type="entry name" value="SERINE/THREONINE-PROTEIN KINASE TNNI3K-RELATED"/>
    <property type="match status" value="1"/>
</dbReference>
<keyword evidence="4" id="KW-0808">Transferase</keyword>
<protein>
    <submittedName>
        <fullName evidence="4">Putative serine/threonine-protein kinase</fullName>
    </submittedName>
</protein>